<keyword evidence="5 7" id="KW-0597">Phosphoprotein</keyword>
<dbReference type="KEGG" id="asem:NNL22_09275"/>
<comment type="catalytic activity">
    <reaction evidence="4 5">
        <text>[protein]-L-glutamate 5-O-methyl ester + H2O = L-glutamyl-[protein] + methanol + H(+)</text>
        <dbReference type="Rhea" id="RHEA:23236"/>
        <dbReference type="Rhea" id="RHEA-COMP:10208"/>
        <dbReference type="Rhea" id="RHEA-COMP:10311"/>
        <dbReference type="ChEBI" id="CHEBI:15377"/>
        <dbReference type="ChEBI" id="CHEBI:15378"/>
        <dbReference type="ChEBI" id="CHEBI:17790"/>
        <dbReference type="ChEBI" id="CHEBI:29973"/>
        <dbReference type="ChEBI" id="CHEBI:82795"/>
        <dbReference type="EC" id="3.1.1.61"/>
    </reaction>
</comment>
<dbReference type="RefSeq" id="WP_251812895.1">
    <property type="nucleotide sequence ID" value="NZ_CP101527.1"/>
</dbReference>
<feature type="active site" evidence="5 6">
    <location>
        <position position="197"/>
    </location>
</feature>
<dbReference type="SUPFAM" id="SSF52738">
    <property type="entry name" value="Methylesterase CheB, C-terminal domain"/>
    <property type="match status" value="1"/>
</dbReference>
<comment type="PTM">
    <text evidence="5">Phosphorylated by CheA. Phosphorylation of the N-terminal regulatory domain activates the methylesterase activity.</text>
</comment>
<dbReference type="CDD" id="cd17541">
    <property type="entry name" value="REC_CheB-like"/>
    <property type="match status" value="1"/>
</dbReference>
<dbReference type="GO" id="GO:0000156">
    <property type="term" value="F:phosphorelay response regulator activity"/>
    <property type="evidence" value="ECO:0007669"/>
    <property type="project" value="InterPro"/>
</dbReference>
<proteinExistence type="inferred from homology"/>
<dbReference type="Pfam" id="PF01339">
    <property type="entry name" value="CheB_methylest"/>
    <property type="match status" value="1"/>
</dbReference>
<feature type="active site" evidence="5 6">
    <location>
        <position position="171"/>
    </location>
</feature>
<feature type="active site" evidence="5 6">
    <location>
        <position position="293"/>
    </location>
</feature>
<dbReference type="PANTHER" id="PTHR42872">
    <property type="entry name" value="PROTEIN-GLUTAMATE METHYLESTERASE/PROTEIN-GLUTAMINE GLUTAMINASE"/>
    <property type="match status" value="1"/>
</dbReference>
<evidence type="ECO:0000259" key="9">
    <source>
        <dbReference type="PROSITE" id="PS50122"/>
    </source>
</evidence>
<dbReference type="NCBIfam" id="NF009206">
    <property type="entry name" value="PRK12555.1"/>
    <property type="match status" value="1"/>
</dbReference>
<keyword evidence="1 5" id="KW-0963">Cytoplasm</keyword>
<protein>
    <recommendedName>
        <fullName evidence="5">Protein-glutamate methylesterase/protein-glutamine glutaminase</fullName>
        <ecNumber evidence="5">3.1.1.61</ecNumber>
        <ecNumber evidence="5">3.5.1.44</ecNumber>
    </recommendedName>
</protein>
<dbReference type="Gene3D" id="3.40.50.180">
    <property type="entry name" value="Methylesterase CheB, C-terminal domain"/>
    <property type="match status" value="1"/>
</dbReference>
<evidence type="ECO:0000313" key="10">
    <source>
        <dbReference type="EMBL" id="UZW76748.1"/>
    </source>
</evidence>
<dbReference type="EMBL" id="CP101527">
    <property type="protein sequence ID" value="UZW76748.1"/>
    <property type="molecule type" value="Genomic_DNA"/>
</dbReference>
<sequence length="351" mass="38014">MRTIKVLIVDDSELIRQLLSQIINSADDMEVVGVAVDPYDARAKIKELNPDVLTLDIEMPKMDGISFLRNLMKLRPMPVVMISTLTEKGAPATLEALDLGAVDYLPKPKTDQVHGLHGYALDIIEKVRAAASANIYSLERMQNARANIPIAREKDAPYGFSPGRIIAIGASTGGTEAIKEVLLGMPVNCPPLVLSQHIPPVFSATYADRMDRLCDISVFEAKDDMKLESGCAYLAPGDYHLKIVKKGSAYYTKLDQSEPVNRHRPAVDVMFDSVLEVAATKAVGILLTGMGKDGADSLLRMREAGCNTIAQDKETSVVWGMPGAAVAVGAAVDVLPLEKIFSKALSYCSNR</sequence>
<dbReference type="EC" id="3.5.1.44" evidence="5"/>
<dbReference type="NCBIfam" id="NF001965">
    <property type="entry name" value="PRK00742.1"/>
    <property type="match status" value="1"/>
</dbReference>
<evidence type="ECO:0000256" key="6">
    <source>
        <dbReference type="PROSITE-ProRule" id="PRU00050"/>
    </source>
</evidence>
<organism evidence="10 11">
    <name type="scientific">Alkalimarinus sediminis</name>
    <dbReference type="NCBI Taxonomy" id="1632866"/>
    <lineage>
        <taxon>Bacteria</taxon>
        <taxon>Pseudomonadati</taxon>
        <taxon>Pseudomonadota</taxon>
        <taxon>Gammaproteobacteria</taxon>
        <taxon>Alteromonadales</taxon>
        <taxon>Alteromonadaceae</taxon>
        <taxon>Alkalimarinus</taxon>
    </lineage>
</organism>
<evidence type="ECO:0000256" key="3">
    <source>
        <dbReference type="ARBA" id="ARBA00022801"/>
    </source>
</evidence>
<dbReference type="PROSITE" id="PS50122">
    <property type="entry name" value="CHEB"/>
    <property type="match status" value="1"/>
</dbReference>
<comment type="function">
    <text evidence="5">Involved in chemotaxis. Part of a chemotaxis signal transduction system that modulates chemotaxis in response to various stimuli. Catalyzes the demethylation of specific methylglutamate residues introduced into the chemoreceptors (methyl-accepting chemotaxis proteins or MCP) by CheR. Also mediates the irreversible deamidation of specific glutamine residues to glutamic acid.</text>
</comment>
<dbReference type="AlphaFoldDB" id="A0A9E8KQS7"/>
<evidence type="ECO:0000256" key="4">
    <source>
        <dbReference type="ARBA" id="ARBA00048267"/>
    </source>
</evidence>
<name>A0A9E8KQS7_9ALTE</name>
<dbReference type="EC" id="3.1.1.61" evidence="5"/>
<dbReference type="GO" id="GO:0006935">
    <property type="term" value="P:chemotaxis"/>
    <property type="evidence" value="ECO:0007669"/>
    <property type="project" value="UniProtKB-UniRule"/>
</dbReference>
<keyword evidence="11" id="KW-1185">Reference proteome</keyword>
<evidence type="ECO:0000259" key="8">
    <source>
        <dbReference type="PROSITE" id="PS50110"/>
    </source>
</evidence>
<feature type="domain" description="Response regulatory" evidence="8">
    <location>
        <begin position="5"/>
        <end position="122"/>
    </location>
</feature>
<dbReference type="PROSITE" id="PS50110">
    <property type="entry name" value="RESPONSE_REGULATORY"/>
    <property type="match status" value="1"/>
</dbReference>
<dbReference type="Gene3D" id="3.40.50.2300">
    <property type="match status" value="1"/>
</dbReference>
<dbReference type="GO" id="GO:0008984">
    <property type="term" value="F:protein-glutamate methylesterase activity"/>
    <property type="evidence" value="ECO:0007669"/>
    <property type="project" value="UniProtKB-UniRule"/>
</dbReference>
<dbReference type="InterPro" id="IPR001789">
    <property type="entry name" value="Sig_transdc_resp-reg_receiver"/>
</dbReference>
<dbReference type="Proteomes" id="UP001164472">
    <property type="component" value="Chromosome"/>
</dbReference>
<dbReference type="GO" id="GO:0050568">
    <property type="term" value="F:protein-glutamine glutaminase activity"/>
    <property type="evidence" value="ECO:0007669"/>
    <property type="project" value="UniProtKB-UniRule"/>
</dbReference>
<reference evidence="10" key="1">
    <citation type="submission" date="2022-07" db="EMBL/GenBank/DDBJ databases">
        <title>Alkalimarinus sp. nov., isolated from gut of a Alitta virens.</title>
        <authorList>
            <person name="Yang A.I."/>
            <person name="Shin N.-R."/>
        </authorList>
    </citation>
    <scope>NUCLEOTIDE SEQUENCE</scope>
    <source>
        <strain evidence="10">FA028</strain>
    </source>
</reference>
<keyword evidence="3 5" id="KW-0378">Hydrolase</keyword>
<gene>
    <name evidence="5" type="primary">cheB</name>
    <name evidence="10" type="ORF">NNL22_09275</name>
</gene>
<dbReference type="InterPro" id="IPR011006">
    <property type="entry name" value="CheY-like_superfamily"/>
</dbReference>
<evidence type="ECO:0000256" key="1">
    <source>
        <dbReference type="ARBA" id="ARBA00022490"/>
    </source>
</evidence>
<comment type="domain">
    <text evidence="5">Contains a C-terminal catalytic domain, and an N-terminal region which modulates catalytic activity.</text>
</comment>
<dbReference type="InterPro" id="IPR000673">
    <property type="entry name" value="Sig_transdc_resp-reg_Me-estase"/>
</dbReference>
<evidence type="ECO:0000256" key="5">
    <source>
        <dbReference type="HAMAP-Rule" id="MF_00099"/>
    </source>
</evidence>
<dbReference type="GO" id="GO:0005737">
    <property type="term" value="C:cytoplasm"/>
    <property type="evidence" value="ECO:0007669"/>
    <property type="project" value="UniProtKB-SubCell"/>
</dbReference>
<evidence type="ECO:0000256" key="2">
    <source>
        <dbReference type="ARBA" id="ARBA00022500"/>
    </source>
</evidence>
<keyword evidence="2 5" id="KW-0145">Chemotaxis</keyword>
<comment type="similarity">
    <text evidence="5">Belongs to the CheB family.</text>
</comment>
<evidence type="ECO:0000313" key="11">
    <source>
        <dbReference type="Proteomes" id="UP001164472"/>
    </source>
</evidence>
<dbReference type="InterPro" id="IPR035909">
    <property type="entry name" value="CheB_C"/>
</dbReference>
<evidence type="ECO:0000256" key="7">
    <source>
        <dbReference type="PROSITE-ProRule" id="PRU00169"/>
    </source>
</evidence>
<comment type="catalytic activity">
    <reaction evidence="5">
        <text>L-glutaminyl-[protein] + H2O = L-glutamyl-[protein] + NH4(+)</text>
        <dbReference type="Rhea" id="RHEA:16441"/>
        <dbReference type="Rhea" id="RHEA-COMP:10207"/>
        <dbReference type="Rhea" id="RHEA-COMP:10208"/>
        <dbReference type="ChEBI" id="CHEBI:15377"/>
        <dbReference type="ChEBI" id="CHEBI:28938"/>
        <dbReference type="ChEBI" id="CHEBI:29973"/>
        <dbReference type="ChEBI" id="CHEBI:30011"/>
        <dbReference type="EC" id="3.5.1.44"/>
    </reaction>
</comment>
<dbReference type="PANTHER" id="PTHR42872:SF6">
    <property type="entry name" value="PROTEIN-GLUTAMATE METHYLESTERASE_PROTEIN-GLUTAMINE GLUTAMINASE"/>
    <property type="match status" value="1"/>
</dbReference>
<dbReference type="SUPFAM" id="SSF52172">
    <property type="entry name" value="CheY-like"/>
    <property type="match status" value="1"/>
</dbReference>
<comment type="subcellular location">
    <subcellularLocation>
        <location evidence="5">Cytoplasm</location>
    </subcellularLocation>
</comment>
<dbReference type="InterPro" id="IPR008248">
    <property type="entry name" value="CheB-like"/>
</dbReference>
<accession>A0A9E8KQS7</accession>
<dbReference type="SMART" id="SM00448">
    <property type="entry name" value="REC"/>
    <property type="match status" value="1"/>
</dbReference>
<feature type="modified residue" description="4-aspartylphosphate" evidence="5 7">
    <location>
        <position position="56"/>
    </location>
</feature>
<dbReference type="PIRSF" id="PIRSF000876">
    <property type="entry name" value="RR_chemtxs_CheB"/>
    <property type="match status" value="1"/>
</dbReference>
<feature type="domain" description="CheB-type methylesterase" evidence="9">
    <location>
        <begin position="159"/>
        <end position="351"/>
    </location>
</feature>
<dbReference type="Pfam" id="PF00072">
    <property type="entry name" value="Response_reg"/>
    <property type="match status" value="1"/>
</dbReference>
<dbReference type="HAMAP" id="MF_00099">
    <property type="entry name" value="CheB_chemtxs"/>
    <property type="match status" value="1"/>
</dbReference>
<dbReference type="CDD" id="cd16432">
    <property type="entry name" value="CheB_Rec"/>
    <property type="match status" value="1"/>
</dbReference>